<organism evidence="4 5">
    <name type="scientific">Candida albicans</name>
    <name type="common">Yeast</name>
    <dbReference type="NCBI Taxonomy" id="5476"/>
    <lineage>
        <taxon>Eukaryota</taxon>
        <taxon>Fungi</taxon>
        <taxon>Dikarya</taxon>
        <taxon>Ascomycota</taxon>
        <taxon>Saccharomycotina</taxon>
        <taxon>Pichiomycetes</taxon>
        <taxon>Debaryomycetaceae</taxon>
        <taxon>Candida/Lodderomyces clade</taxon>
        <taxon>Candida</taxon>
    </lineage>
</organism>
<evidence type="ECO:0000259" key="3">
    <source>
        <dbReference type="Pfam" id="PF17292"/>
    </source>
</evidence>
<dbReference type="Pfam" id="PF03531">
    <property type="entry name" value="SSrecog"/>
    <property type="match status" value="1"/>
</dbReference>
<evidence type="ECO:0000313" key="5">
    <source>
        <dbReference type="Proteomes" id="UP000536275"/>
    </source>
</evidence>
<dbReference type="PANTHER" id="PTHR45849">
    <property type="entry name" value="FACT COMPLEX SUBUNIT SSRP1"/>
    <property type="match status" value="1"/>
</dbReference>
<dbReference type="Pfam" id="PF17292">
    <property type="entry name" value="POB3_N"/>
    <property type="match status" value="1"/>
</dbReference>
<dbReference type="InterPro" id="IPR024954">
    <property type="entry name" value="SSRP1_DD"/>
</dbReference>
<reference evidence="4 5" key="1">
    <citation type="submission" date="2020-03" db="EMBL/GenBank/DDBJ databases">
        <title>FDA dAtabase for Regulatory Grade micrObial Sequences (FDA-ARGOS): Supporting development and validation of Infectious Disease Dx tests.</title>
        <authorList>
            <person name="Campos J."/>
            <person name="Goldberg B."/>
            <person name="Tallon L."/>
            <person name="Sadzewicz L."/>
            <person name="Vavikolanu K."/>
            <person name="Mehta A."/>
            <person name="Aluvathingal J."/>
            <person name="Nadendla S."/>
            <person name="Nandy P."/>
            <person name="Geyer C."/>
            <person name="Yan Y."/>
            <person name="Sichtig H."/>
        </authorList>
    </citation>
    <scope>NUCLEOTIDE SEQUENCE [LARGE SCALE GENOMIC DNA]</scope>
    <source>
        <strain evidence="4 5">FDAARGOS_656</strain>
    </source>
</reference>
<comment type="caution">
    <text evidence="4">The sequence shown here is derived from an EMBL/GenBank/DDBJ whole genome shotgun (WGS) entry which is preliminary data.</text>
</comment>
<dbReference type="GO" id="GO:0042393">
    <property type="term" value="F:histone binding"/>
    <property type="evidence" value="ECO:0007669"/>
    <property type="project" value="TreeGrafter"/>
</dbReference>
<dbReference type="EMBL" id="JABWAD010000059">
    <property type="protein sequence ID" value="KAF6065060.1"/>
    <property type="molecule type" value="Genomic_DNA"/>
</dbReference>
<dbReference type="InterPro" id="IPR011993">
    <property type="entry name" value="PH-like_dom_sf"/>
</dbReference>
<protein>
    <submittedName>
        <fullName evidence="4">Structure-specific recognition protein (SSRP1) family protein</fullName>
    </submittedName>
</protein>
<dbReference type="FunFam" id="2.30.29.220:FF:000003">
    <property type="entry name" value="FACT complex subunit POB3"/>
    <property type="match status" value="1"/>
</dbReference>
<name>A0A8H6F189_CANAX</name>
<evidence type="ECO:0000256" key="1">
    <source>
        <dbReference type="ARBA" id="ARBA00004123"/>
    </source>
</evidence>
<sequence length="235" mass="26450">MNFMVSIKRSPFKLVSKSVIGIYAKSCFMVNTDFEKIYLNQSRAGGRMRIAESGLGWKASASSGSTSQPFLLPREEILIASWSRGSKGYELRVQTKNKGVVSLDGFDHDDFTQLKQELTRNFHINLEHREHSLRGWNWGKTDLARNELIFNVNNKPAFEIPYSDISNSNLTGKNEVALEFNLDNNKNGDEIVEMRFYVPGTIENETTIVKNETNGDVIEEAVVNETSAANNSTSN</sequence>
<proteinExistence type="predicted"/>
<dbReference type="PANTHER" id="PTHR45849:SF1">
    <property type="entry name" value="FACT COMPLEX SUBUNIT SSRP1"/>
    <property type="match status" value="1"/>
</dbReference>
<dbReference type="GO" id="GO:0031491">
    <property type="term" value="F:nucleosome binding"/>
    <property type="evidence" value="ECO:0007669"/>
    <property type="project" value="TreeGrafter"/>
</dbReference>
<gene>
    <name evidence="4" type="ORF">FOB64_004833</name>
</gene>
<comment type="subcellular location">
    <subcellularLocation>
        <location evidence="1">Nucleus</location>
    </subcellularLocation>
</comment>
<dbReference type="CDD" id="cd13229">
    <property type="entry name" value="PH_TFIIH"/>
    <property type="match status" value="1"/>
</dbReference>
<dbReference type="InterPro" id="IPR050454">
    <property type="entry name" value="RTT106/SSRP1_HistChap/FACT"/>
</dbReference>
<dbReference type="InterPro" id="IPR035417">
    <property type="entry name" value="SSRP1/POB3_N"/>
</dbReference>
<dbReference type="Proteomes" id="UP000536275">
    <property type="component" value="Unassembled WGS sequence"/>
</dbReference>
<accession>A0A8H6F189</accession>
<feature type="domain" description="FACT complex subunit SSRP1/POB3 N-terminal PH" evidence="3">
    <location>
        <begin position="32"/>
        <end position="128"/>
    </location>
</feature>
<feature type="domain" description="SSRP1 dimerization" evidence="2">
    <location>
        <begin position="135"/>
        <end position="201"/>
    </location>
</feature>
<dbReference type="GO" id="GO:0035101">
    <property type="term" value="C:FACT complex"/>
    <property type="evidence" value="ECO:0007669"/>
    <property type="project" value="TreeGrafter"/>
</dbReference>
<dbReference type="Gene3D" id="2.30.29.30">
    <property type="entry name" value="Pleckstrin-homology domain (PH domain)/Phosphotyrosine-binding domain (PTB)"/>
    <property type="match status" value="1"/>
</dbReference>
<dbReference type="AlphaFoldDB" id="A0A8H6F189"/>
<dbReference type="Gene3D" id="2.30.29.220">
    <property type="entry name" value="Structure-specific recognition protein (SSRP1)"/>
    <property type="match status" value="1"/>
</dbReference>
<dbReference type="InterPro" id="IPR038167">
    <property type="entry name" value="SSRP1_sf"/>
</dbReference>
<evidence type="ECO:0000313" key="4">
    <source>
        <dbReference type="EMBL" id="KAF6065060.1"/>
    </source>
</evidence>
<evidence type="ECO:0000259" key="2">
    <source>
        <dbReference type="Pfam" id="PF03531"/>
    </source>
</evidence>